<dbReference type="Gene3D" id="2.40.50.140">
    <property type="entry name" value="Nucleic acid-binding proteins"/>
    <property type="match status" value="1"/>
</dbReference>
<protein>
    <submittedName>
        <fullName evidence="2">(raccoon dog) hypothetical protein</fullName>
    </submittedName>
</protein>
<keyword evidence="3" id="KW-1185">Reference proteome</keyword>
<dbReference type="Pfam" id="PF02760">
    <property type="entry name" value="HIN"/>
    <property type="match status" value="1"/>
</dbReference>
<evidence type="ECO:0000259" key="1">
    <source>
        <dbReference type="PROSITE" id="PS50834"/>
    </source>
</evidence>
<dbReference type="EMBL" id="CAJHUB010000746">
    <property type="protein sequence ID" value="CAD7679850.1"/>
    <property type="molecule type" value="Genomic_DNA"/>
</dbReference>
<reference evidence="2" key="1">
    <citation type="submission" date="2020-12" db="EMBL/GenBank/DDBJ databases">
        <authorList>
            <consortium name="Molecular Ecology Group"/>
        </authorList>
    </citation>
    <scope>NUCLEOTIDE SEQUENCE</scope>
    <source>
        <strain evidence="2">TBG_1078</strain>
    </source>
</reference>
<sequence length="141" mass="15104">MGPRPAGASFLLRMDLEVASEPTEDLPAPSSPSCLQRVPWLLCHLCVGLAGIVPCLCSAPSRLPASGAPGEPRCSAHQKHVPQISVPMHIIRDVGETPKITELQAQPLGTIVNGLFAVLKVMKLLSTFVQHENQQIGLHSY</sequence>
<feature type="domain" description="HIN-200" evidence="1">
    <location>
        <begin position="82"/>
        <end position="120"/>
    </location>
</feature>
<proteinExistence type="predicted"/>
<dbReference type="InterPro" id="IPR012340">
    <property type="entry name" value="NA-bd_OB-fold"/>
</dbReference>
<dbReference type="PROSITE" id="PS50834">
    <property type="entry name" value="HIN_200"/>
    <property type="match status" value="1"/>
</dbReference>
<evidence type="ECO:0000313" key="2">
    <source>
        <dbReference type="EMBL" id="CAD7679850.1"/>
    </source>
</evidence>
<gene>
    <name evidence="2" type="ORF">NYPRO_LOCUS12649</name>
</gene>
<dbReference type="AlphaFoldDB" id="A0A811YQP4"/>
<dbReference type="InterPro" id="IPR004021">
    <property type="entry name" value="HIN200/IF120x"/>
</dbReference>
<comment type="caution">
    <text evidence="2">The sequence shown here is derived from an EMBL/GenBank/DDBJ whole genome shotgun (WGS) entry which is preliminary data.</text>
</comment>
<organism evidence="2 3">
    <name type="scientific">Nyctereutes procyonoides</name>
    <name type="common">Raccoon dog</name>
    <name type="synonym">Canis procyonoides</name>
    <dbReference type="NCBI Taxonomy" id="34880"/>
    <lineage>
        <taxon>Eukaryota</taxon>
        <taxon>Metazoa</taxon>
        <taxon>Chordata</taxon>
        <taxon>Craniata</taxon>
        <taxon>Vertebrata</taxon>
        <taxon>Euteleostomi</taxon>
        <taxon>Mammalia</taxon>
        <taxon>Eutheria</taxon>
        <taxon>Laurasiatheria</taxon>
        <taxon>Carnivora</taxon>
        <taxon>Caniformia</taxon>
        <taxon>Canidae</taxon>
        <taxon>Nyctereutes</taxon>
    </lineage>
</organism>
<evidence type="ECO:0000313" key="3">
    <source>
        <dbReference type="Proteomes" id="UP000645828"/>
    </source>
</evidence>
<name>A0A811YQP4_NYCPR</name>
<accession>A0A811YQP4</accession>
<dbReference type="Proteomes" id="UP000645828">
    <property type="component" value="Unassembled WGS sequence"/>
</dbReference>